<evidence type="ECO:0000313" key="3">
    <source>
        <dbReference type="Proteomes" id="UP000233491"/>
    </source>
</evidence>
<evidence type="ECO:0000256" key="1">
    <source>
        <dbReference type="SAM" id="SignalP"/>
    </source>
</evidence>
<proteinExistence type="predicted"/>
<keyword evidence="3" id="KW-1185">Reference proteome</keyword>
<feature type="chain" id="PRO_5015065752" evidence="1">
    <location>
        <begin position="23"/>
        <end position="105"/>
    </location>
</feature>
<organism evidence="2 3">
    <name type="scientific">Pleomorphomonas diazotrophica</name>
    <dbReference type="NCBI Taxonomy" id="1166257"/>
    <lineage>
        <taxon>Bacteria</taxon>
        <taxon>Pseudomonadati</taxon>
        <taxon>Pseudomonadota</taxon>
        <taxon>Alphaproteobacteria</taxon>
        <taxon>Hyphomicrobiales</taxon>
        <taxon>Pleomorphomonadaceae</taxon>
        <taxon>Pleomorphomonas</taxon>
    </lineage>
</organism>
<dbReference type="EMBL" id="PJNW01000016">
    <property type="protein sequence ID" value="PKR87783.1"/>
    <property type="molecule type" value="Genomic_DNA"/>
</dbReference>
<feature type="signal peptide" evidence="1">
    <location>
        <begin position="1"/>
        <end position="22"/>
    </location>
</feature>
<sequence>MKTFAIAAVAFAAIALPTLASAATFYDPAEGEFVSGSLNAAATNGDAARYTQSATIYDPAEGEFVTTKVSGAPVIATHDAVKASGATIRFYDPAEGEFVNVSAGN</sequence>
<keyword evidence="1" id="KW-0732">Signal</keyword>
<evidence type="ECO:0000313" key="2">
    <source>
        <dbReference type="EMBL" id="PKR87783.1"/>
    </source>
</evidence>
<comment type="caution">
    <text evidence="2">The sequence shown here is derived from an EMBL/GenBank/DDBJ whole genome shotgun (WGS) entry which is preliminary data.</text>
</comment>
<accession>A0A1I4TZ21</accession>
<reference evidence="2 3" key="1">
    <citation type="submission" date="2017-12" db="EMBL/GenBank/DDBJ databases">
        <title>Anaerobic carbon monoxide metabolism by Pleomorphomonas carboxyditropha sp. nov., a new mesophilic hydrogenogenic carboxidotroph.</title>
        <authorList>
            <person name="Esquivel-Elizondo S."/>
            <person name="Krajmalnik-Brown R."/>
        </authorList>
    </citation>
    <scope>NUCLEOTIDE SEQUENCE [LARGE SCALE GENOMIC DNA]</scope>
    <source>
        <strain evidence="2 3">R5-392</strain>
    </source>
</reference>
<dbReference type="RefSeq" id="WP_101290906.1">
    <property type="nucleotide sequence ID" value="NZ_FOUQ01000006.1"/>
</dbReference>
<dbReference type="AlphaFoldDB" id="A0A1I4TZ21"/>
<dbReference type="Proteomes" id="UP000233491">
    <property type="component" value="Unassembled WGS sequence"/>
</dbReference>
<protein>
    <submittedName>
        <fullName evidence="2">Uncharacterized protein</fullName>
    </submittedName>
</protein>
<gene>
    <name evidence="2" type="ORF">CXZ10_18860</name>
</gene>
<name>A0A1I4TZ21_9HYPH</name>